<proteinExistence type="predicted"/>
<dbReference type="InterPro" id="IPR001660">
    <property type="entry name" value="SAM"/>
</dbReference>
<feature type="compositionally biased region" description="Low complexity" evidence="6">
    <location>
        <begin position="1141"/>
        <end position="1154"/>
    </location>
</feature>
<keyword evidence="8" id="KW-1185">Reference proteome</keyword>
<evidence type="ECO:0000256" key="6">
    <source>
        <dbReference type="SAM" id="MobiDB-lite"/>
    </source>
</evidence>
<evidence type="ECO:0000313" key="8">
    <source>
        <dbReference type="Proteomes" id="UP000694888"/>
    </source>
</evidence>
<evidence type="ECO:0000256" key="2">
    <source>
        <dbReference type="ARBA" id="ARBA00022491"/>
    </source>
</evidence>
<evidence type="ECO:0000259" key="7">
    <source>
        <dbReference type="SMART" id="SM00454"/>
    </source>
</evidence>
<dbReference type="InterPro" id="IPR038348">
    <property type="entry name" value="SLED_sf"/>
</dbReference>
<keyword evidence="4" id="KW-0539">Nucleus</keyword>
<dbReference type="Pfam" id="PF02820">
    <property type="entry name" value="MBT"/>
    <property type="match status" value="4"/>
</dbReference>
<dbReference type="Gene3D" id="3.90.1150.190">
    <property type="entry name" value="SLED domain"/>
    <property type="match status" value="1"/>
</dbReference>
<feature type="compositionally biased region" description="Basic residues" evidence="6">
    <location>
        <begin position="1103"/>
        <end position="1113"/>
    </location>
</feature>
<feature type="region of interest" description="Disordered" evidence="6">
    <location>
        <begin position="1210"/>
        <end position="1230"/>
    </location>
</feature>
<sequence>MDPSLVNPANSGAMMSVAHNFCFPSASNMTPIAVPPNVVNSATQPHLTPMPIGPMFSVNQTAMPTQFVQPLNVPQQQTLSLSLNQPQPPPPQAGNLPVPQSVTLSQVPSSLSLATQPLPMGQVVCSSDAAAQNLNFVSPTLITVSGPSGTQSQFLSNPFNQFPIMLSNQPSLFSTINAVPPPQSRPIETAPVSQPLVVDSARPASQTQQVGVARSNNTVSLSSQPVSVFSFPSPAMSVAPLIKPTEVSSQPSPDTTGVSLTVPDANPSCHQTQDSHAEASNIVSSSTPSAFVLVPPSPSPGAVDNKCSDVENGTLKGPHVAADAADLVEGKPEVALVVPCARMKFTPVDSKAPDPQGNKGSPTAADDDNSYDGNADGEDDNSNSGLPEVGNQASPQSPLIIKTEPFTNADGDYPDDESSKCSPSPFENVELAKNSGSLKDPSLHSKGDAQGELADVEDLEETEFVWEDYLRETGATAVPPTAFKHVEISLQSGFSKGMKLEAPNKLSPNTYWVATIVMTCGPLLRLRYEGYQDNSSADFWSDPMTSDVHPLGWCEENGKTVQPPDVIKEKFPNWQQYLSKCLKDATSAPSYLLDKSTGATPVDQIKEGMRLEVQEELRPDCLWLVKVVENVGGRLYLRHEGVEAGAHDFWMFYLDDRLHPIGWGEREGYTYAVPQAVQEASGKTEEELLNILKSTLSSVADQNLPDDIFNDQTPIEPHSFEVGMKLEVVDTKNGNICPATVVRVVDCKYFIVEIDSLCDLDPPAPARTQYRCHRNFSLIFPVNWAGSRGIKLAAPRGWEGADFKWDKYLRLTGAVAAPEELFNLEEPDHEFECGMKLEAVKPRQPGQICAATVTKLVEHLVWVHLDSGKRTMDGHVESVHSLNLFPIGWCVSNGFQLRPPGRVIGSAPARKRVAVVQPEMADKAQSESTPQLPSAPGRELYGGPQIYFNHRCFSGPYLSKGRIAELPRSVGPGPVTLVMTEVLSLLINTAYKSCRVLRELQLEGRPDPTMTQQMLKAKYKGKSYRAVVEICRTAGQLEDFCRHVCIKLECCPNLVSPHYISEVCPENCSQLTKTKYTYYYGKRKKKIGRPPGGHSNLENGQKKPGKRKKRKKIGMIAKRTTRPLMDEPKDNADDDKASVCSDTRTADSTSTTGSKEASESMSKLSRANLKRRYTHHIPPPSEIQTRGAKLPKYSFEKRTHKKIMIVEGSQQTSLLKSHKDGSRSSSLSRDLGVTPAVESSFCPSRPAQPVALKSEAPLRLEKNPLEWSVSEVGEFLQTTDCADRELVHRLRMEEIDGQALLLLTLPNVQEYMGVKLGPAIKLCHLIERIKIAFYQTFAK</sequence>
<comment type="subcellular location">
    <subcellularLocation>
        <location evidence="1">Nucleus</location>
    </subcellularLocation>
</comment>
<dbReference type="SMART" id="SM00454">
    <property type="entry name" value="SAM"/>
    <property type="match status" value="1"/>
</dbReference>
<feature type="repeat" description="MBT" evidence="5">
    <location>
        <begin position="686"/>
        <end position="795"/>
    </location>
</feature>
<feature type="compositionally biased region" description="Acidic residues" evidence="6">
    <location>
        <begin position="365"/>
        <end position="381"/>
    </location>
</feature>
<accession>A0ABM0K8Q7</accession>
<dbReference type="SUPFAM" id="SSF63748">
    <property type="entry name" value="Tudor/PWWP/MBT"/>
    <property type="match status" value="4"/>
</dbReference>
<feature type="compositionally biased region" description="Polar residues" evidence="6">
    <location>
        <begin position="246"/>
        <end position="259"/>
    </location>
</feature>
<keyword evidence="3" id="KW-0677">Repeat</keyword>
<feature type="region of interest" description="Disordered" evidence="6">
    <location>
        <begin position="1084"/>
        <end position="1164"/>
    </location>
</feature>
<feature type="repeat" description="MBT" evidence="5">
    <location>
        <begin position="572"/>
        <end position="674"/>
    </location>
</feature>
<evidence type="ECO:0000256" key="1">
    <source>
        <dbReference type="ARBA" id="ARBA00004123"/>
    </source>
</evidence>
<dbReference type="PROSITE" id="PS51079">
    <property type="entry name" value="MBT"/>
    <property type="match status" value="4"/>
</dbReference>
<dbReference type="CDD" id="cd20094">
    <property type="entry name" value="MBT_SFMBT_rpt2"/>
    <property type="match status" value="1"/>
</dbReference>
<dbReference type="InterPro" id="IPR013761">
    <property type="entry name" value="SAM/pointed_sf"/>
</dbReference>
<dbReference type="CDD" id="cd20095">
    <property type="entry name" value="MBT_SFMBT_rpt3"/>
    <property type="match status" value="1"/>
</dbReference>
<feature type="region of interest" description="Disordered" evidence="6">
    <location>
        <begin position="346"/>
        <end position="429"/>
    </location>
</feature>
<dbReference type="CDD" id="cd20093">
    <property type="entry name" value="MBT_SFMBT_rpt1"/>
    <property type="match status" value="1"/>
</dbReference>
<evidence type="ECO:0000256" key="5">
    <source>
        <dbReference type="PROSITE-ProRule" id="PRU00459"/>
    </source>
</evidence>
<organism evidence="8 9">
    <name type="scientific">Aplysia californica</name>
    <name type="common">California sea hare</name>
    <dbReference type="NCBI Taxonomy" id="6500"/>
    <lineage>
        <taxon>Eukaryota</taxon>
        <taxon>Metazoa</taxon>
        <taxon>Spiralia</taxon>
        <taxon>Lophotrochozoa</taxon>
        <taxon>Mollusca</taxon>
        <taxon>Gastropoda</taxon>
        <taxon>Heterobranchia</taxon>
        <taxon>Euthyneura</taxon>
        <taxon>Tectipleura</taxon>
        <taxon>Aplysiida</taxon>
        <taxon>Aplysioidea</taxon>
        <taxon>Aplysiidae</taxon>
        <taxon>Aplysia</taxon>
    </lineage>
</organism>
<dbReference type="SUPFAM" id="SSF47769">
    <property type="entry name" value="SAM/Pointed domain"/>
    <property type="match status" value="1"/>
</dbReference>
<evidence type="ECO:0000256" key="4">
    <source>
        <dbReference type="ARBA" id="ARBA00023242"/>
    </source>
</evidence>
<feature type="compositionally biased region" description="Basic and acidic residues" evidence="6">
    <location>
        <begin position="1124"/>
        <end position="1137"/>
    </location>
</feature>
<feature type="region of interest" description="Disordered" evidence="6">
    <location>
        <begin position="245"/>
        <end position="283"/>
    </location>
</feature>
<dbReference type="Gene3D" id="2.30.30.140">
    <property type="match status" value="4"/>
</dbReference>
<feature type="repeat" description="MBT" evidence="5">
    <location>
        <begin position="464"/>
        <end position="564"/>
    </location>
</feature>
<feature type="repeat" description="MBT" evidence="5">
    <location>
        <begin position="803"/>
        <end position="900"/>
    </location>
</feature>
<dbReference type="CDD" id="cd20096">
    <property type="entry name" value="MBT_SFMBT_rpt4"/>
    <property type="match status" value="1"/>
</dbReference>
<dbReference type="PANTHER" id="PTHR12247">
    <property type="entry name" value="POLYCOMB GROUP PROTEIN"/>
    <property type="match status" value="1"/>
</dbReference>
<dbReference type="Gene3D" id="1.10.150.50">
    <property type="entry name" value="Transcription Factor, Ets-1"/>
    <property type="match status" value="1"/>
</dbReference>
<dbReference type="Proteomes" id="UP000694888">
    <property type="component" value="Unplaced"/>
</dbReference>
<protein>
    <submittedName>
        <fullName evidence="9">Scm-like with four MBT domains protein 1</fullName>
    </submittedName>
</protein>
<dbReference type="RefSeq" id="XP_005111500.1">
    <property type="nucleotide sequence ID" value="XM_005111443.3"/>
</dbReference>
<dbReference type="PANTHER" id="PTHR12247:SF129">
    <property type="entry name" value="SOP-2-RELATED PROTEIN 3"/>
    <property type="match status" value="1"/>
</dbReference>
<keyword evidence="2" id="KW-0678">Repressor</keyword>
<feature type="domain" description="SAM" evidence="7">
    <location>
        <begin position="1264"/>
        <end position="1332"/>
    </location>
</feature>
<dbReference type="InterPro" id="IPR050548">
    <property type="entry name" value="PcG_chromatin_remod_factors"/>
</dbReference>
<name>A0ABM0K8Q7_APLCA</name>
<dbReference type="GeneID" id="101856992"/>
<evidence type="ECO:0000256" key="3">
    <source>
        <dbReference type="ARBA" id="ARBA00022737"/>
    </source>
</evidence>
<dbReference type="InterPro" id="IPR004092">
    <property type="entry name" value="Mbt"/>
</dbReference>
<dbReference type="Pfam" id="PF00536">
    <property type="entry name" value="SAM_1"/>
    <property type="match status" value="1"/>
</dbReference>
<reference evidence="9" key="1">
    <citation type="submission" date="2025-08" db="UniProtKB">
        <authorList>
            <consortium name="RefSeq"/>
        </authorList>
    </citation>
    <scope>IDENTIFICATION</scope>
</reference>
<dbReference type="InterPro" id="IPR021987">
    <property type="entry name" value="SLED"/>
</dbReference>
<evidence type="ECO:0000313" key="9">
    <source>
        <dbReference type="RefSeq" id="XP_005111500.1"/>
    </source>
</evidence>
<dbReference type="Pfam" id="PF12140">
    <property type="entry name" value="SLED"/>
    <property type="match status" value="1"/>
</dbReference>
<gene>
    <name evidence="9" type="primary">LOC101856992</name>
</gene>
<dbReference type="SMART" id="SM00561">
    <property type="entry name" value="MBT"/>
    <property type="match status" value="4"/>
</dbReference>